<gene>
    <name evidence="2" type="primary">BnaA07g25600D</name>
    <name evidence="1" type="ORF">DARMORV10_A07P33110.1</name>
    <name evidence="2" type="ORF">GSBRNA2T00124482001</name>
</gene>
<reference evidence="2 3" key="1">
    <citation type="journal article" date="2014" name="Science">
        <title>Plant genetics. Early allopolyploid evolution in the post-Neolithic Brassica napus oilseed genome.</title>
        <authorList>
            <person name="Chalhoub B."/>
            <person name="Denoeud F."/>
            <person name="Liu S."/>
            <person name="Parkin I.A."/>
            <person name="Tang H."/>
            <person name="Wang X."/>
            <person name="Chiquet J."/>
            <person name="Belcram H."/>
            <person name="Tong C."/>
            <person name="Samans B."/>
            <person name="Correa M."/>
            <person name="Da Silva C."/>
            <person name="Just J."/>
            <person name="Falentin C."/>
            <person name="Koh C.S."/>
            <person name="Le Clainche I."/>
            <person name="Bernard M."/>
            <person name="Bento P."/>
            <person name="Noel B."/>
            <person name="Labadie K."/>
            <person name="Alberti A."/>
            <person name="Charles M."/>
            <person name="Arnaud D."/>
            <person name="Guo H."/>
            <person name="Daviaud C."/>
            <person name="Alamery S."/>
            <person name="Jabbari K."/>
            <person name="Zhao M."/>
            <person name="Edger P.P."/>
            <person name="Chelaifa H."/>
            <person name="Tack D."/>
            <person name="Lassalle G."/>
            <person name="Mestiri I."/>
            <person name="Schnel N."/>
            <person name="Le Paslier M.C."/>
            <person name="Fan G."/>
            <person name="Renault V."/>
            <person name="Bayer P.E."/>
            <person name="Golicz A.A."/>
            <person name="Manoli S."/>
            <person name="Lee T.H."/>
            <person name="Thi V.H."/>
            <person name="Chalabi S."/>
            <person name="Hu Q."/>
            <person name="Fan C."/>
            <person name="Tollenaere R."/>
            <person name="Lu Y."/>
            <person name="Battail C."/>
            <person name="Shen J."/>
            <person name="Sidebottom C.H."/>
            <person name="Wang X."/>
            <person name="Canaguier A."/>
            <person name="Chauveau A."/>
            <person name="Berard A."/>
            <person name="Deniot G."/>
            <person name="Guan M."/>
            <person name="Liu Z."/>
            <person name="Sun F."/>
            <person name="Lim Y.P."/>
            <person name="Lyons E."/>
            <person name="Town C.D."/>
            <person name="Bancroft I."/>
            <person name="Wang X."/>
            <person name="Meng J."/>
            <person name="Ma J."/>
            <person name="Pires J.C."/>
            <person name="King G.J."/>
            <person name="Brunel D."/>
            <person name="Delourme R."/>
            <person name="Renard M."/>
            <person name="Aury J.M."/>
            <person name="Adams K.L."/>
            <person name="Batley J."/>
            <person name="Snowdon R.J."/>
            <person name="Tost J."/>
            <person name="Edwards D."/>
            <person name="Zhou Y."/>
            <person name="Hua W."/>
            <person name="Sharpe A.G."/>
            <person name="Paterson A.H."/>
            <person name="Guan C."/>
            <person name="Wincker P."/>
        </authorList>
    </citation>
    <scope>NUCLEOTIDE SEQUENCE [LARGE SCALE GENOMIC DNA]</scope>
    <source>
        <strain evidence="3">cv. Darmor-bzh</strain>
    </source>
</reference>
<name>A0A078F269_BRANA</name>
<dbReference type="Proteomes" id="UP001295469">
    <property type="component" value="Chromosome A07"/>
</dbReference>
<dbReference type="AlphaFoldDB" id="A0A078F269"/>
<proteinExistence type="predicted"/>
<dbReference type="PaxDb" id="3708-A0A078F269"/>
<evidence type="ECO:0000313" key="1">
    <source>
        <dbReference type="EMBL" id="CAF2188048.1"/>
    </source>
</evidence>
<evidence type="ECO:0000313" key="3">
    <source>
        <dbReference type="Proteomes" id="UP000028999"/>
    </source>
</evidence>
<sequence length="158" mass="18097">MDPIGISRTLKDLGSKKSVTSVCVMLDTDDIPIPEPNEIQEKVRIHLRQEGYHGMVSTKAFYSDKNQFSDKQAEEYCNYGMKPILLRGDRGSRIRMMLVDMVFWVEARSNEPVYVLVISKDENLEKDAMFSTVRQLLGEHRDFHLTVAQPDTILGFPS</sequence>
<accession>A0A078F269</accession>
<dbReference type="EMBL" id="HG994361">
    <property type="protein sequence ID" value="CAF2188048.1"/>
    <property type="molecule type" value="Genomic_DNA"/>
</dbReference>
<dbReference type="InterPro" id="IPR024768">
    <property type="entry name" value="Marf1"/>
</dbReference>
<dbReference type="PANTHER" id="PTHR14379">
    <property type="entry name" value="LIMKAIN B LKAP"/>
    <property type="match status" value="1"/>
</dbReference>
<keyword evidence="3" id="KW-1185">Reference proteome</keyword>
<reference evidence="1" key="3">
    <citation type="submission" date="2021-01" db="EMBL/GenBank/DDBJ databases">
        <authorList>
            <consortium name="Genoscope - CEA"/>
            <person name="William W."/>
        </authorList>
    </citation>
    <scope>NUCLEOTIDE SEQUENCE</scope>
</reference>
<dbReference type="SMR" id="A0A078F269"/>
<dbReference type="EMBL" id="LK031978">
    <property type="protein sequence ID" value="CDY07481.1"/>
    <property type="molecule type" value="Genomic_DNA"/>
</dbReference>
<dbReference type="Proteomes" id="UP000028999">
    <property type="component" value="Unassembled WGS sequence"/>
</dbReference>
<dbReference type="GO" id="GO:0010468">
    <property type="term" value="P:regulation of gene expression"/>
    <property type="evidence" value="ECO:0007669"/>
    <property type="project" value="InterPro"/>
</dbReference>
<organism evidence="2 3">
    <name type="scientific">Brassica napus</name>
    <name type="common">Rape</name>
    <dbReference type="NCBI Taxonomy" id="3708"/>
    <lineage>
        <taxon>Eukaryota</taxon>
        <taxon>Viridiplantae</taxon>
        <taxon>Streptophyta</taxon>
        <taxon>Embryophyta</taxon>
        <taxon>Tracheophyta</taxon>
        <taxon>Spermatophyta</taxon>
        <taxon>Magnoliopsida</taxon>
        <taxon>eudicotyledons</taxon>
        <taxon>Gunneridae</taxon>
        <taxon>Pentapetalae</taxon>
        <taxon>rosids</taxon>
        <taxon>malvids</taxon>
        <taxon>Brassicales</taxon>
        <taxon>Brassicaceae</taxon>
        <taxon>Brassiceae</taxon>
        <taxon>Brassica</taxon>
    </lineage>
</organism>
<dbReference type="PANTHER" id="PTHR14379:SF50">
    <property type="entry name" value="NYN DOMAIN-CONTAINING PROTEIN"/>
    <property type="match status" value="1"/>
</dbReference>
<protein>
    <submittedName>
        <fullName evidence="1">(rape) hypothetical protein</fullName>
    </submittedName>
    <submittedName>
        <fullName evidence="2">BnaA07g25600D protein</fullName>
    </submittedName>
</protein>
<dbReference type="Gramene" id="CDY07481">
    <property type="protein sequence ID" value="CDY07481"/>
    <property type="gene ID" value="GSBRNA2T00124482001"/>
</dbReference>
<evidence type="ECO:0000313" key="2">
    <source>
        <dbReference type="EMBL" id="CDY07481.1"/>
    </source>
</evidence>
<reference evidence="2" key="2">
    <citation type="submission" date="2014-06" db="EMBL/GenBank/DDBJ databases">
        <authorList>
            <person name="Genoscope - CEA"/>
        </authorList>
    </citation>
    <scope>NUCLEOTIDE SEQUENCE</scope>
</reference>
<dbReference type="GO" id="GO:0005777">
    <property type="term" value="C:peroxisome"/>
    <property type="evidence" value="ECO:0007669"/>
    <property type="project" value="InterPro"/>
</dbReference>